<keyword evidence="2" id="KW-0472">Membrane</keyword>
<dbReference type="InterPro" id="IPR006860">
    <property type="entry name" value="FecR"/>
</dbReference>
<evidence type="ECO:0000313" key="6">
    <source>
        <dbReference type="Proteomes" id="UP000176614"/>
    </source>
</evidence>
<dbReference type="Proteomes" id="UP000176614">
    <property type="component" value="Unassembled WGS sequence"/>
</dbReference>
<feature type="chain" id="PRO_5009515055" description="FecR protein domain-containing protein" evidence="3">
    <location>
        <begin position="22"/>
        <end position="371"/>
    </location>
</feature>
<evidence type="ECO:0000256" key="3">
    <source>
        <dbReference type="SAM" id="SignalP"/>
    </source>
</evidence>
<dbReference type="Pfam" id="PF04773">
    <property type="entry name" value="FecR"/>
    <property type="match status" value="1"/>
</dbReference>
<sequence length="371" mass="39475">MQYKMLLFTLLSLFFINPLHAARSLPAGVQPESIKGVATGNFTFSGSFSGTSSLTFINTGGDAHLKTMCDASTVDTAAGERCEGIDLDGTFTGGPNGTAEFTTESGGHIIFQLEDGKVFSFAVQGISMKLTVTDPSIFDDWVETSGARDSGARASDLSGQVEIACPPNLEAWDVMKMGRVILIDCHLKTGEDSSAVISFSDQTTFVMKPESEIAIDTPPAKDSKWKLLVGDIWVNVKQMVKDGTMKGHMSQAVAGIKGTTFILHETGTESTIKVLEGTVNFESSKTTDSVDVKPGESVTATSTGLSQPTTFDPNIEAANWGKTLDTPSNPSTSAETKSKNTQALYYGGGLGAVILLVIVWVALKRQKTHFS</sequence>
<feature type="compositionally biased region" description="Polar residues" evidence="1">
    <location>
        <begin position="298"/>
        <end position="312"/>
    </location>
</feature>
<evidence type="ECO:0000256" key="1">
    <source>
        <dbReference type="SAM" id="MobiDB-lite"/>
    </source>
</evidence>
<dbReference type="EMBL" id="MEVT01000008">
    <property type="protein sequence ID" value="OGC63182.1"/>
    <property type="molecule type" value="Genomic_DNA"/>
</dbReference>
<gene>
    <name evidence="5" type="ORF">A2264_00620</name>
</gene>
<feature type="signal peptide" evidence="3">
    <location>
        <begin position="1"/>
        <end position="21"/>
    </location>
</feature>
<organism evidence="5 6">
    <name type="scientific">candidate division WWE3 bacterium RIFOXYA2_FULL_46_9</name>
    <dbReference type="NCBI Taxonomy" id="1802636"/>
    <lineage>
        <taxon>Bacteria</taxon>
        <taxon>Katanobacteria</taxon>
    </lineage>
</organism>
<evidence type="ECO:0000259" key="4">
    <source>
        <dbReference type="Pfam" id="PF04773"/>
    </source>
</evidence>
<keyword evidence="2" id="KW-1133">Transmembrane helix</keyword>
<name>A0A1F4W177_UNCKA</name>
<proteinExistence type="predicted"/>
<feature type="region of interest" description="Disordered" evidence="1">
    <location>
        <begin position="285"/>
        <end position="312"/>
    </location>
</feature>
<reference evidence="5 6" key="1">
    <citation type="journal article" date="2016" name="Nat. Commun.">
        <title>Thousands of microbial genomes shed light on interconnected biogeochemical processes in an aquifer system.</title>
        <authorList>
            <person name="Anantharaman K."/>
            <person name="Brown C.T."/>
            <person name="Hug L.A."/>
            <person name="Sharon I."/>
            <person name="Castelle C.J."/>
            <person name="Probst A.J."/>
            <person name="Thomas B.C."/>
            <person name="Singh A."/>
            <person name="Wilkins M.J."/>
            <person name="Karaoz U."/>
            <person name="Brodie E.L."/>
            <person name="Williams K.H."/>
            <person name="Hubbard S.S."/>
            <person name="Banfield J.F."/>
        </authorList>
    </citation>
    <scope>NUCLEOTIDE SEQUENCE [LARGE SCALE GENOMIC DNA]</scope>
</reference>
<dbReference type="AlphaFoldDB" id="A0A1F4W177"/>
<dbReference type="PANTHER" id="PTHR38731">
    <property type="entry name" value="LIPL45-RELATED LIPOPROTEIN-RELATED"/>
    <property type="match status" value="1"/>
</dbReference>
<dbReference type="PANTHER" id="PTHR38731:SF1">
    <property type="entry name" value="FECR PROTEIN DOMAIN-CONTAINING PROTEIN"/>
    <property type="match status" value="1"/>
</dbReference>
<evidence type="ECO:0000313" key="5">
    <source>
        <dbReference type="EMBL" id="OGC63182.1"/>
    </source>
</evidence>
<dbReference type="Gene3D" id="2.60.120.1440">
    <property type="match status" value="1"/>
</dbReference>
<protein>
    <recommendedName>
        <fullName evidence="4">FecR protein domain-containing protein</fullName>
    </recommendedName>
</protein>
<accession>A0A1F4W177</accession>
<keyword evidence="3" id="KW-0732">Signal</keyword>
<feature type="domain" description="FecR protein" evidence="4">
    <location>
        <begin position="187"/>
        <end position="280"/>
    </location>
</feature>
<evidence type="ECO:0000256" key="2">
    <source>
        <dbReference type="SAM" id="Phobius"/>
    </source>
</evidence>
<keyword evidence="2" id="KW-0812">Transmembrane</keyword>
<comment type="caution">
    <text evidence="5">The sequence shown here is derived from an EMBL/GenBank/DDBJ whole genome shotgun (WGS) entry which is preliminary data.</text>
</comment>
<feature type="transmembrane region" description="Helical" evidence="2">
    <location>
        <begin position="343"/>
        <end position="363"/>
    </location>
</feature>